<dbReference type="AlphaFoldDB" id="A0A0E9VQ41"/>
<proteinExistence type="predicted"/>
<name>A0A0E9VQ41_ANGAN</name>
<protein>
    <submittedName>
        <fullName evidence="1">Uncharacterized protein</fullName>
    </submittedName>
</protein>
<evidence type="ECO:0000313" key="1">
    <source>
        <dbReference type="EMBL" id="JAH79338.1"/>
    </source>
</evidence>
<reference evidence="1" key="2">
    <citation type="journal article" date="2015" name="Fish Shellfish Immunol.">
        <title>Early steps in the European eel (Anguilla anguilla)-Vibrio vulnificus interaction in the gills: Role of the RtxA13 toxin.</title>
        <authorList>
            <person name="Callol A."/>
            <person name="Pajuelo D."/>
            <person name="Ebbesson L."/>
            <person name="Teles M."/>
            <person name="MacKenzie S."/>
            <person name="Amaro C."/>
        </authorList>
    </citation>
    <scope>NUCLEOTIDE SEQUENCE</scope>
</reference>
<organism evidence="1">
    <name type="scientific">Anguilla anguilla</name>
    <name type="common">European freshwater eel</name>
    <name type="synonym">Muraena anguilla</name>
    <dbReference type="NCBI Taxonomy" id="7936"/>
    <lineage>
        <taxon>Eukaryota</taxon>
        <taxon>Metazoa</taxon>
        <taxon>Chordata</taxon>
        <taxon>Craniata</taxon>
        <taxon>Vertebrata</taxon>
        <taxon>Euteleostomi</taxon>
        <taxon>Actinopterygii</taxon>
        <taxon>Neopterygii</taxon>
        <taxon>Teleostei</taxon>
        <taxon>Anguilliformes</taxon>
        <taxon>Anguillidae</taxon>
        <taxon>Anguilla</taxon>
    </lineage>
</organism>
<accession>A0A0E9VQ41</accession>
<sequence length="72" mass="8610">MKFHKEFELFMNCLIQLILNVLFKVVKSKKFNPLKSVLFIITYFLKCVLFFHKKFKKSFLQLCSQTGKEIAT</sequence>
<dbReference type="EMBL" id="GBXM01029239">
    <property type="protein sequence ID" value="JAH79338.1"/>
    <property type="molecule type" value="Transcribed_RNA"/>
</dbReference>
<reference evidence="1" key="1">
    <citation type="submission" date="2014-11" db="EMBL/GenBank/DDBJ databases">
        <authorList>
            <person name="Amaro Gonzalez C."/>
        </authorList>
    </citation>
    <scope>NUCLEOTIDE SEQUENCE</scope>
</reference>